<comment type="caution">
    <text evidence="1">The sequence shown here is derived from an EMBL/GenBank/DDBJ whole genome shotgun (WGS) entry which is preliminary data.</text>
</comment>
<gene>
    <name evidence="1" type="ORF">C496_19275</name>
</gene>
<dbReference type="STRING" id="1114856.GCA_000383975_04144"/>
<evidence type="ECO:0008006" key="3">
    <source>
        <dbReference type="Google" id="ProtNLM"/>
    </source>
</evidence>
<dbReference type="RefSeq" id="WP_006091986.1">
    <property type="nucleotide sequence ID" value="NZ_AOHW01000045.1"/>
</dbReference>
<dbReference type="Pfam" id="PF14305">
    <property type="entry name" value="ATPgrasp_TupA"/>
    <property type="match status" value="1"/>
</dbReference>
<evidence type="ECO:0000313" key="2">
    <source>
        <dbReference type="Proteomes" id="UP000011599"/>
    </source>
</evidence>
<keyword evidence="2" id="KW-1185">Reference proteome</keyword>
<dbReference type="AlphaFoldDB" id="L9VKT6"/>
<protein>
    <recommendedName>
        <fullName evidence="3">TupA-like ATPgrasp</fullName>
    </recommendedName>
</protein>
<organism evidence="1 2">
    <name type="scientific">Natronorubrum tibetense GA33</name>
    <dbReference type="NCBI Taxonomy" id="1114856"/>
    <lineage>
        <taxon>Archaea</taxon>
        <taxon>Methanobacteriati</taxon>
        <taxon>Methanobacteriota</taxon>
        <taxon>Stenosarchaea group</taxon>
        <taxon>Halobacteria</taxon>
        <taxon>Halobacteriales</taxon>
        <taxon>Natrialbaceae</taxon>
        <taxon>Natronorubrum</taxon>
    </lineage>
</organism>
<dbReference type="EMBL" id="AOHW01000045">
    <property type="protein sequence ID" value="ELY37681.1"/>
    <property type="molecule type" value="Genomic_DNA"/>
</dbReference>
<dbReference type="SUPFAM" id="SSF56059">
    <property type="entry name" value="Glutathione synthetase ATP-binding domain-like"/>
    <property type="match status" value="1"/>
</dbReference>
<reference evidence="1 2" key="1">
    <citation type="journal article" date="2014" name="PLoS Genet.">
        <title>Phylogenetically driven sequencing of extremely halophilic archaea reveals strategies for static and dynamic osmo-response.</title>
        <authorList>
            <person name="Becker E.A."/>
            <person name="Seitzer P.M."/>
            <person name="Tritt A."/>
            <person name="Larsen D."/>
            <person name="Krusor M."/>
            <person name="Yao A.I."/>
            <person name="Wu D."/>
            <person name="Madern D."/>
            <person name="Eisen J.A."/>
            <person name="Darling A.E."/>
            <person name="Facciotti M.T."/>
        </authorList>
    </citation>
    <scope>NUCLEOTIDE SEQUENCE [LARGE SCALE GENOMIC DNA]</scope>
    <source>
        <strain evidence="1 2">GA33</strain>
    </source>
</reference>
<dbReference type="PATRIC" id="fig|1114856.3.peg.3991"/>
<dbReference type="eggNOG" id="arCOG14740">
    <property type="taxonomic scope" value="Archaea"/>
</dbReference>
<accession>L9VKT6</accession>
<name>L9VKT6_9EURY</name>
<dbReference type="OrthoDB" id="350992at2157"/>
<sequence length="313" mass="37343">MGKVERLQIWYEDERIVGILKAVWVTTIYLTPLFYVLERLLGEEFHEKLIRAPRLGYWPNISYPQSFNEKLLHRKLYTDDERYAMVADKWRVREYVNEKVGDEILNEVYHVTDDPRTIPFDELPEKFVIKANHGCGWNIFVEDREDANFDEIISQCEEWLDSTYGERRREYWYPEIEPKIIVESFIESDTQEVPRDYKFFVFNGRVEYVEVDFDRFNDHTRRFFNRDWEPQGFTLEFPLGPTAEEPSQLDEMIKIAEALGEDFDAIRVDLYQPTEDTILFGEITVAHGSGGEKFVPLEYDFKFGSFWKDPNQG</sequence>
<dbReference type="Proteomes" id="UP000011599">
    <property type="component" value="Unassembled WGS sequence"/>
</dbReference>
<dbReference type="InterPro" id="IPR029465">
    <property type="entry name" value="ATPgrasp_TupA"/>
</dbReference>
<evidence type="ECO:0000313" key="1">
    <source>
        <dbReference type="EMBL" id="ELY37681.1"/>
    </source>
</evidence>
<proteinExistence type="predicted"/>